<organism evidence="2 3">
    <name type="scientific">Jannaschia ovalis</name>
    <dbReference type="NCBI Taxonomy" id="3038773"/>
    <lineage>
        <taxon>Bacteria</taxon>
        <taxon>Pseudomonadati</taxon>
        <taxon>Pseudomonadota</taxon>
        <taxon>Alphaproteobacteria</taxon>
        <taxon>Rhodobacterales</taxon>
        <taxon>Roseobacteraceae</taxon>
        <taxon>Jannaschia</taxon>
    </lineage>
</organism>
<gene>
    <name evidence="2" type="ORF">P8627_08910</name>
</gene>
<reference evidence="2 3" key="1">
    <citation type="submission" date="2023-04" db="EMBL/GenBank/DDBJ databases">
        <title>Jannaschia ovalis sp. nov., a marine bacterium isolated from sea tidal flat.</title>
        <authorList>
            <person name="Kwon D.Y."/>
            <person name="Kim J.-J."/>
        </authorList>
    </citation>
    <scope>NUCLEOTIDE SEQUENCE [LARGE SCALE GENOMIC DNA]</scope>
    <source>
        <strain evidence="2 3">GRR-S6-38</strain>
    </source>
</reference>
<evidence type="ECO:0000259" key="1">
    <source>
        <dbReference type="Pfam" id="PF18604"/>
    </source>
</evidence>
<keyword evidence="3" id="KW-1185">Reference proteome</keyword>
<dbReference type="EMBL" id="CP122537">
    <property type="protein sequence ID" value="WGH77180.1"/>
    <property type="molecule type" value="Genomic_DNA"/>
</dbReference>
<dbReference type="RefSeq" id="WP_279963754.1">
    <property type="nucleotide sequence ID" value="NZ_CP122537.1"/>
</dbReference>
<dbReference type="Proteomes" id="UP001243420">
    <property type="component" value="Chromosome"/>
</dbReference>
<accession>A0ABY8LAW0</accession>
<name>A0ABY8LAW0_9RHOB</name>
<sequence length="465" mass="49056">MSTRSDAACAAARRLRDEPLLRFAGRFGPRVEQGIGDGARLLIGDQSEIALFPPDHASSLDHRMALLARPGDTVVTRQPAPRFAAYAQDWLGLGDVAFLSVGAGRPRPVAALCHGDAQMRNRIAARIAGRGTPAILPYLTTGHDWRLAQVLAEAADRPVAVAGPTPLMSRRANDKLWFAALARDVLGRDAVPPSAAAFGPAAAAGLVARMARSADSVVVKVPDSAGSSGNIRLETAALAGLAPAGIRRLLLDRLAALGWQGRFPLQIGVWETGVRCSPSVQIWIPAKGPPRLDGVMEQRVLGVEGAFIGGTRAELEPALQERLATEGLALADALQRMGYVGQCSLDAILRDGGGPPELHWIECNARWGGMSIPLAVATRLAGGAAPAGFVVTQAIRPELPLIGMDAMVARLRGLLWRDGDPATGIVVLSPPDARNGLRVNLMAMDRTAGAARALMRRAWARFDPA</sequence>
<protein>
    <recommendedName>
        <fullName evidence="1">Pre ATP-grasp domain-containing protein</fullName>
    </recommendedName>
</protein>
<evidence type="ECO:0000313" key="2">
    <source>
        <dbReference type="EMBL" id="WGH77180.1"/>
    </source>
</evidence>
<evidence type="ECO:0000313" key="3">
    <source>
        <dbReference type="Proteomes" id="UP001243420"/>
    </source>
</evidence>
<dbReference type="Pfam" id="PF18604">
    <property type="entry name" value="PreAtp-grasp"/>
    <property type="match status" value="1"/>
</dbReference>
<proteinExistence type="predicted"/>
<dbReference type="InterPro" id="IPR040754">
    <property type="entry name" value="PreAtp-grasp"/>
</dbReference>
<feature type="domain" description="Pre ATP-grasp" evidence="1">
    <location>
        <begin position="62"/>
        <end position="151"/>
    </location>
</feature>